<dbReference type="SMART" id="SM00382">
    <property type="entry name" value="AAA"/>
    <property type="match status" value="1"/>
</dbReference>
<name>B7GAG1_PHATC</name>
<accession>B7GAG1</accession>
<dbReference type="STRING" id="556484.B7GAG1"/>
<dbReference type="GO" id="GO:0140664">
    <property type="term" value="F:ATP-dependent DNA damage sensor activity"/>
    <property type="evidence" value="ECO:0007669"/>
    <property type="project" value="InterPro"/>
</dbReference>
<dbReference type="SUPFAM" id="SSF52540">
    <property type="entry name" value="P-loop containing nucleoside triphosphate hydrolases"/>
    <property type="match status" value="1"/>
</dbReference>
<organism evidence="2 3">
    <name type="scientific">Phaeodactylum tricornutum (strain CCAP 1055/1)</name>
    <dbReference type="NCBI Taxonomy" id="556484"/>
    <lineage>
        <taxon>Eukaryota</taxon>
        <taxon>Sar</taxon>
        <taxon>Stramenopiles</taxon>
        <taxon>Ochrophyta</taxon>
        <taxon>Bacillariophyta</taxon>
        <taxon>Bacillariophyceae</taxon>
        <taxon>Bacillariophycidae</taxon>
        <taxon>Naviculales</taxon>
        <taxon>Phaeodactylaceae</taxon>
        <taxon>Phaeodactylum</taxon>
    </lineage>
</organism>
<dbReference type="InParanoid" id="B7GAG1"/>
<dbReference type="Proteomes" id="UP000000759">
    <property type="component" value="Chromosome 22"/>
</dbReference>
<dbReference type="EMBL" id="CM000624">
    <property type="protein sequence ID" value="EEC44370.1"/>
    <property type="molecule type" value="Genomic_DNA"/>
</dbReference>
<dbReference type="InterPro" id="IPR027417">
    <property type="entry name" value="P-loop_NTPase"/>
</dbReference>
<reference evidence="3" key="2">
    <citation type="submission" date="2008-08" db="EMBL/GenBank/DDBJ databases">
        <authorList>
            <consortium name="Diatom Consortium"/>
            <person name="Grigoriev I."/>
            <person name="Grimwood J."/>
            <person name="Kuo A."/>
            <person name="Otillar R.P."/>
            <person name="Salamov A."/>
            <person name="Detter J.C."/>
            <person name="Lindquist E."/>
            <person name="Shapiro H."/>
            <person name="Lucas S."/>
            <person name="Glavina del Rio T."/>
            <person name="Pitluck S."/>
            <person name="Rokhsar D."/>
            <person name="Bowler C."/>
        </authorList>
    </citation>
    <scope>GENOME REANNOTATION</scope>
    <source>
        <strain evidence="3">CCAP 1055/1</strain>
    </source>
</reference>
<dbReference type="Pfam" id="PF08423">
    <property type="entry name" value="Rad51"/>
    <property type="match status" value="2"/>
</dbReference>
<dbReference type="GO" id="GO:0045003">
    <property type="term" value="P:double-strand break repair via synthesis-dependent strand annealing"/>
    <property type="evidence" value="ECO:0007669"/>
    <property type="project" value="TreeGrafter"/>
</dbReference>
<dbReference type="RefSeq" id="XP_002184192.1">
    <property type="nucleotide sequence ID" value="XM_002184156.1"/>
</dbReference>
<dbReference type="GO" id="GO:0005657">
    <property type="term" value="C:replication fork"/>
    <property type="evidence" value="ECO:0007669"/>
    <property type="project" value="TreeGrafter"/>
</dbReference>
<dbReference type="GO" id="GO:0005524">
    <property type="term" value="F:ATP binding"/>
    <property type="evidence" value="ECO:0007669"/>
    <property type="project" value="InterPro"/>
</dbReference>
<evidence type="ECO:0000259" key="1">
    <source>
        <dbReference type="PROSITE" id="PS50162"/>
    </source>
</evidence>
<dbReference type="GO" id="GO:0000722">
    <property type="term" value="P:telomere maintenance via recombination"/>
    <property type="evidence" value="ECO:0007669"/>
    <property type="project" value="TreeGrafter"/>
</dbReference>
<dbReference type="InterPro" id="IPR020588">
    <property type="entry name" value="RecA_ATP-bd"/>
</dbReference>
<dbReference type="GO" id="GO:0090656">
    <property type="term" value="P:t-circle formation"/>
    <property type="evidence" value="ECO:0007669"/>
    <property type="project" value="TreeGrafter"/>
</dbReference>
<gene>
    <name evidence="2" type="ORF">PHATRDRAFT_40092</name>
</gene>
<dbReference type="PANTHER" id="PTHR46487:SF1">
    <property type="entry name" value="DNA REPAIR PROTEIN XRCC3"/>
    <property type="match status" value="1"/>
</dbReference>
<sequence length="456" mass="49549">MVMAIRFESNTVTDRRTDSAAASPYSVVNEQSMTTWCGLATDRLQWCIVPNNVMSTADRILARLPLHLFENLATDGNTIPARELREQICASLDTLNTASRNGSVTHRIRTVGPLLQCSAASLVRTLDPLLTYAFELLHSTTSSLNDCNRCEETFSRMRYLPTGLEPLDQALRGGVRVGTITELVGPAGVGKTQLAMQLCIMASRYAQGCVYVDTEKKLSVARLREIALQRSSRVPDTNTHGEFLYPSDTTLVESTVDISATSRNCFRSPQEVLDNVTVHSPSNIDELFGALSEVEDELFSRNHQSVGSSNAKFPVRLLVLDSIAAPARRDFGAGSAPELASTVIKIAQTLKRLADQHHLVVVVINQVGSSILGTDAVIDQTGIRPALGTSWHHCVSTRVLFEFEADLVSSSSLSNSDGPLRGRAPSRQLSVIKSNLTGPGKPIVFDLTLFGIVIKA</sequence>
<feature type="domain" description="RecA family profile 1" evidence="1">
    <location>
        <begin position="156"/>
        <end position="367"/>
    </location>
</feature>
<dbReference type="GO" id="GO:0033065">
    <property type="term" value="C:Rad51C-XRCC3 complex"/>
    <property type="evidence" value="ECO:0007669"/>
    <property type="project" value="TreeGrafter"/>
</dbReference>
<dbReference type="InterPro" id="IPR003593">
    <property type="entry name" value="AAA+_ATPase"/>
</dbReference>
<dbReference type="PROSITE" id="PS50162">
    <property type="entry name" value="RECA_2"/>
    <property type="match status" value="1"/>
</dbReference>
<dbReference type="PRINTS" id="PR01874">
    <property type="entry name" value="DNAREPAIRADA"/>
</dbReference>
<dbReference type="GeneID" id="7195894"/>
<dbReference type="AlphaFoldDB" id="B7GAG1"/>
<evidence type="ECO:0000313" key="3">
    <source>
        <dbReference type="Proteomes" id="UP000000759"/>
    </source>
</evidence>
<keyword evidence="3" id="KW-1185">Reference proteome</keyword>
<dbReference type="GO" id="GO:0071140">
    <property type="term" value="P:resolution of mitotic recombination intermediates"/>
    <property type="evidence" value="ECO:0007669"/>
    <property type="project" value="TreeGrafter"/>
</dbReference>
<dbReference type="HOGENOM" id="CLU_684201_0_0_1"/>
<reference evidence="2 3" key="1">
    <citation type="journal article" date="2008" name="Nature">
        <title>The Phaeodactylum genome reveals the evolutionary history of diatom genomes.</title>
        <authorList>
            <person name="Bowler C."/>
            <person name="Allen A.E."/>
            <person name="Badger J.H."/>
            <person name="Grimwood J."/>
            <person name="Jabbari K."/>
            <person name="Kuo A."/>
            <person name="Maheswari U."/>
            <person name="Martens C."/>
            <person name="Maumus F."/>
            <person name="Otillar R.P."/>
            <person name="Rayko E."/>
            <person name="Salamov A."/>
            <person name="Vandepoele K."/>
            <person name="Beszteri B."/>
            <person name="Gruber A."/>
            <person name="Heijde M."/>
            <person name="Katinka M."/>
            <person name="Mock T."/>
            <person name="Valentin K."/>
            <person name="Verret F."/>
            <person name="Berges J.A."/>
            <person name="Brownlee C."/>
            <person name="Cadoret J.P."/>
            <person name="Chiovitti A."/>
            <person name="Choi C.J."/>
            <person name="Coesel S."/>
            <person name="De Martino A."/>
            <person name="Detter J.C."/>
            <person name="Durkin C."/>
            <person name="Falciatore A."/>
            <person name="Fournet J."/>
            <person name="Haruta M."/>
            <person name="Huysman M.J."/>
            <person name="Jenkins B.D."/>
            <person name="Jiroutova K."/>
            <person name="Jorgensen R.E."/>
            <person name="Joubert Y."/>
            <person name="Kaplan A."/>
            <person name="Kroger N."/>
            <person name="Kroth P.G."/>
            <person name="La Roche J."/>
            <person name="Lindquist E."/>
            <person name="Lommer M."/>
            <person name="Martin-Jezequel V."/>
            <person name="Lopez P.J."/>
            <person name="Lucas S."/>
            <person name="Mangogna M."/>
            <person name="McGinnis K."/>
            <person name="Medlin L.K."/>
            <person name="Montsant A."/>
            <person name="Oudot-Le Secq M.P."/>
            <person name="Napoli C."/>
            <person name="Obornik M."/>
            <person name="Parker M.S."/>
            <person name="Petit J.L."/>
            <person name="Porcel B.M."/>
            <person name="Poulsen N."/>
            <person name="Robison M."/>
            <person name="Rychlewski L."/>
            <person name="Rynearson T.A."/>
            <person name="Schmutz J."/>
            <person name="Shapiro H."/>
            <person name="Siaut M."/>
            <person name="Stanley M."/>
            <person name="Sussman M.R."/>
            <person name="Taylor A.R."/>
            <person name="Vardi A."/>
            <person name="von Dassow P."/>
            <person name="Vyverman W."/>
            <person name="Willis A."/>
            <person name="Wyrwicz L.S."/>
            <person name="Rokhsar D.S."/>
            <person name="Weissenbach J."/>
            <person name="Armbrust E.V."/>
            <person name="Green B.R."/>
            <person name="Van de Peer Y."/>
            <person name="Grigoriev I.V."/>
        </authorList>
    </citation>
    <scope>NUCLEOTIDE SEQUENCE [LARGE SCALE GENOMIC DNA]</scope>
    <source>
        <strain evidence="2 3">CCAP 1055/1</strain>
    </source>
</reference>
<dbReference type="GO" id="GO:0000400">
    <property type="term" value="F:four-way junction DNA binding"/>
    <property type="evidence" value="ECO:0007669"/>
    <property type="project" value="TreeGrafter"/>
</dbReference>
<dbReference type="PANTHER" id="PTHR46487">
    <property type="entry name" value="DNA REPAIR PROTEIN XRCC3"/>
    <property type="match status" value="1"/>
</dbReference>
<dbReference type="OrthoDB" id="5957327at2759"/>
<proteinExistence type="predicted"/>
<evidence type="ECO:0000313" key="2">
    <source>
        <dbReference type="EMBL" id="EEC44370.1"/>
    </source>
</evidence>
<dbReference type="InterPro" id="IPR013632">
    <property type="entry name" value="Rad51_C"/>
</dbReference>
<dbReference type="Gene3D" id="3.40.50.300">
    <property type="entry name" value="P-loop containing nucleotide triphosphate hydrolases"/>
    <property type="match status" value="1"/>
</dbReference>
<protein>
    <submittedName>
        <fullName evidence="2">Rad51 DNA recombination/repair protein</fullName>
    </submittedName>
</protein>
<dbReference type="KEGG" id="pti:PHATRDRAFT_40092"/>